<feature type="region of interest" description="Disordered" evidence="1">
    <location>
        <begin position="142"/>
        <end position="198"/>
    </location>
</feature>
<organism evidence="2 3">
    <name type="scientific">Lasiosphaeria miniovina</name>
    <dbReference type="NCBI Taxonomy" id="1954250"/>
    <lineage>
        <taxon>Eukaryota</taxon>
        <taxon>Fungi</taxon>
        <taxon>Dikarya</taxon>
        <taxon>Ascomycota</taxon>
        <taxon>Pezizomycotina</taxon>
        <taxon>Sordariomycetes</taxon>
        <taxon>Sordariomycetidae</taxon>
        <taxon>Sordariales</taxon>
        <taxon>Lasiosphaeriaceae</taxon>
        <taxon>Lasiosphaeria</taxon>
    </lineage>
</organism>
<dbReference type="RefSeq" id="XP_060292436.1">
    <property type="nucleotide sequence ID" value="XM_060434780.1"/>
</dbReference>
<feature type="compositionally biased region" description="Basic and acidic residues" evidence="1">
    <location>
        <begin position="91"/>
        <end position="108"/>
    </location>
</feature>
<feature type="compositionally biased region" description="Low complexity" evidence="1">
    <location>
        <begin position="73"/>
        <end position="83"/>
    </location>
</feature>
<feature type="compositionally biased region" description="Basic and acidic residues" evidence="1">
    <location>
        <begin position="180"/>
        <end position="189"/>
    </location>
</feature>
<feature type="compositionally biased region" description="Basic and acidic residues" evidence="1">
    <location>
        <begin position="1"/>
        <end position="24"/>
    </location>
</feature>
<feature type="region of interest" description="Disordered" evidence="1">
    <location>
        <begin position="1"/>
        <end position="33"/>
    </location>
</feature>
<dbReference type="AlphaFoldDB" id="A0AA40DQ49"/>
<sequence>MREQDSRHQEQITLVDTRRLEGPRPRPHRSPAEKLFLGVMSCRYKMIGCASSGHPSSSPQPPQQQLLRRKAGRQGSSGRSEQSTLGRTARRILELRRGEATQRDEAASRRTRATRGPQEGQSLGLQSAFWAWLLGREAGARREVPKKSKVGGPGLGKDAGKGKINRIAQGRGRGPAAEARGTEWRKQDGDESDDTVPHALSLSHSHSILTRLSLSLLVLLSVAGNHGGERE</sequence>
<feature type="compositionally biased region" description="Low complexity" evidence="1">
    <location>
        <begin position="168"/>
        <end position="179"/>
    </location>
</feature>
<dbReference type="Proteomes" id="UP001172101">
    <property type="component" value="Unassembled WGS sequence"/>
</dbReference>
<feature type="region of interest" description="Disordered" evidence="1">
    <location>
        <begin position="50"/>
        <end position="121"/>
    </location>
</feature>
<dbReference type="EMBL" id="JAUIRO010000006">
    <property type="protein sequence ID" value="KAK0709132.1"/>
    <property type="molecule type" value="Genomic_DNA"/>
</dbReference>
<evidence type="ECO:0000256" key="1">
    <source>
        <dbReference type="SAM" id="MobiDB-lite"/>
    </source>
</evidence>
<comment type="caution">
    <text evidence="2">The sequence shown here is derived from an EMBL/GenBank/DDBJ whole genome shotgun (WGS) entry which is preliminary data.</text>
</comment>
<dbReference type="GeneID" id="85318050"/>
<proteinExistence type="predicted"/>
<evidence type="ECO:0000313" key="2">
    <source>
        <dbReference type="EMBL" id="KAK0709132.1"/>
    </source>
</evidence>
<evidence type="ECO:0000313" key="3">
    <source>
        <dbReference type="Proteomes" id="UP001172101"/>
    </source>
</evidence>
<reference evidence="2" key="1">
    <citation type="submission" date="2023-06" db="EMBL/GenBank/DDBJ databases">
        <title>Genome-scale phylogeny and comparative genomics of the fungal order Sordariales.</title>
        <authorList>
            <consortium name="Lawrence Berkeley National Laboratory"/>
            <person name="Hensen N."/>
            <person name="Bonometti L."/>
            <person name="Westerberg I."/>
            <person name="Brannstrom I.O."/>
            <person name="Guillou S."/>
            <person name="Cros-Aarteil S."/>
            <person name="Calhoun S."/>
            <person name="Haridas S."/>
            <person name="Kuo A."/>
            <person name="Mondo S."/>
            <person name="Pangilinan J."/>
            <person name="Riley R."/>
            <person name="LaButti K."/>
            <person name="Andreopoulos B."/>
            <person name="Lipzen A."/>
            <person name="Chen C."/>
            <person name="Yanf M."/>
            <person name="Daum C."/>
            <person name="Ng V."/>
            <person name="Clum A."/>
            <person name="Steindorff A."/>
            <person name="Ohm R."/>
            <person name="Martin F."/>
            <person name="Silar P."/>
            <person name="Natvig D."/>
            <person name="Lalanne C."/>
            <person name="Gautier V."/>
            <person name="Ament-velasquez S.L."/>
            <person name="Kruys A."/>
            <person name="Hutchinson M.I."/>
            <person name="Powell A.J."/>
            <person name="Barry K."/>
            <person name="Miller A.N."/>
            <person name="Grigoriev I.V."/>
            <person name="Debuchy R."/>
            <person name="Gladieux P."/>
            <person name="Thoren M.H."/>
            <person name="Johannesson H."/>
        </authorList>
    </citation>
    <scope>NUCLEOTIDE SEQUENCE</scope>
    <source>
        <strain evidence="2">SMH2392-1A</strain>
    </source>
</reference>
<gene>
    <name evidence="2" type="ORF">B0T26DRAFT_395556</name>
</gene>
<keyword evidence="3" id="KW-1185">Reference proteome</keyword>
<name>A0AA40DQ49_9PEZI</name>
<protein>
    <submittedName>
        <fullName evidence="2">Uncharacterized protein</fullName>
    </submittedName>
</protein>
<accession>A0AA40DQ49</accession>